<comment type="caution">
    <text evidence="17">The sequence shown here is derived from an EMBL/GenBank/DDBJ whole genome shotgun (WGS) entry which is preliminary data.</text>
</comment>
<feature type="compositionally biased region" description="Polar residues" evidence="12">
    <location>
        <begin position="913"/>
        <end position="935"/>
    </location>
</feature>
<protein>
    <submittedName>
        <fullName evidence="17">Uncharacterized protein</fullName>
    </submittedName>
</protein>
<keyword evidence="18" id="KW-1185">Reference proteome</keyword>
<feature type="compositionally biased region" description="Basic and acidic residues" evidence="12">
    <location>
        <begin position="960"/>
        <end position="977"/>
    </location>
</feature>
<evidence type="ECO:0000256" key="4">
    <source>
        <dbReference type="ARBA" id="ARBA00022692"/>
    </source>
</evidence>
<evidence type="ECO:0000259" key="16">
    <source>
        <dbReference type="SMART" id="SM00918"/>
    </source>
</evidence>
<evidence type="ECO:0000256" key="11">
    <source>
        <dbReference type="ARBA" id="ARBA00023303"/>
    </source>
</evidence>
<dbReference type="InterPro" id="IPR001320">
    <property type="entry name" value="Iontro_rcpt_C"/>
</dbReference>
<feature type="region of interest" description="Disordered" evidence="12">
    <location>
        <begin position="912"/>
        <end position="977"/>
    </location>
</feature>
<feature type="chain" id="PRO_5042160920" evidence="14">
    <location>
        <begin position="22"/>
        <end position="977"/>
    </location>
</feature>
<keyword evidence="11" id="KW-0407">Ion channel</keyword>
<dbReference type="SUPFAM" id="SSF53850">
    <property type="entry name" value="Periplasmic binding protein-like II"/>
    <property type="match status" value="1"/>
</dbReference>
<keyword evidence="3" id="KW-1003">Cell membrane</keyword>
<keyword evidence="4 13" id="KW-0812">Transmembrane</keyword>
<feature type="domain" description="Ionotropic glutamate receptor L-glutamate and glycine-binding" evidence="16">
    <location>
        <begin position="406"/>
        <end position="466"/>
    </location>
</feature>
<evidence type="ECO:0000313" key="17">
    <source>
        <dbReference type="EMBL" id="KAK3792932.1"/>
    </source>
</evidence>
<evidence type="ECO:0000256" key="1">
    <source>
        <dbReference type="ARBA" id="ARBA00004651"/>
    </source>
</evidence>
<evidence type="ECO:0000313" key="18">
    <source>
        <dbReference type="Proteomes" id="UP001283361"/>
    </source>
</evidence>
<evidence type="ECO:0000256" key="14">
    <source>
        <dbReference type="SAM" id="SignalP"/>
    </source>
</evidence>
<feature type="transmembrane region" description="Helical" evidence="13">
    <location>
        <begin position="521"/>
        <end position="541"/>
    </location>
</feature>
<name>A0AAE1E3R9_9GAST</name>
<feature type="domain" description="Ionotropic glutamate receptor C-terminal" evidence="15">
    <location>
        <begin position="396"/>
        <end position="755"/>
    </location>
</feature>
<dbReference type="EMBL" id="JAWDGP010001311">
    <property type="protein sequence ID" value="KAK3792932.1"/>
    <property type="molecule type" value="Genomic_DNA"/>
</dbReference>
<evidence type="ECO:0000256" key="6">
    <source>
        <dbReference type="ARBA" id="ARBA00023065"/>
    </source>
</evidence>
<feature type="compositionally biased region" description="Basic residues" evidence="12">
    <location>
        <begin position="950"/>
        <end position="959"/>
    </location>
</feature>
<evidence type="ECO:0000256" key="3">
    <source>
        <dbReference type="ARBA" id="ARBA00022475"/>
    </source>
</evidence>
<dbReference type="Gene3D" id="1.10.287.70">
    <property type="match status" value="1"/>
</dbReference>
<gene>
    <name evidence="17" type="ORF">RRG08_033782</name>
</gene>
<keyword evidence="8" id="KW-0675">Receptor</keyword>
<keyword evidence="10" id="KW-1071">Ligand-gated ion channel</keyword>
<comment type="subcellular location">
    <subcellularLocation>
        <location evidence="1">Cell membrane</location>
        <topology evidence="1">Multi-pass membrane protein</topology>
    </subcellularLocation>
</comment>
<keyword evidence="9" id="KW-0325">Glycoprotein</keyword>
<evidence type="ECO:0000256" key="9">
    <source>
        <dbReference type="ARBA" id="ARBA00023180"/>
    </source>
</evidence>
<dbReference type="InterPro" id="IPR052192">
    <property type="entry name" value="Insect_Ionotropic_Sensory_Rcpt"/>
</dbReference>
<dbReference type="InterPro" id="IPR019594">
    <property type="entry name" value="Glu/Gly-bd"/>
</dbReference>
<dbReference type="GO" id="GO:0005886">
    <property type="term" value="C:plasma membrane"/>
    <property type="evidence" value="ECO:0007669"/>
    <property type="project" value="UniProtKB-SubCell"/>
</dbReference>
<dbReference type="SMART" id="SM00079">
    <property type="entry name" value="PBPe"/>
    <property type="match status" value="1"/>
</dbReference>
<feature type="transmembrane region" description="Helical" evidence="13">
    <location>
        <begin position="591"/>
        <end position="613"/>
    </location>
</feature>
<evidence type="ECO:0000256" key="13">
    <source>
        <dbReference type="SAM" id="Phobius"/>
    </source>
</evidence>
<keyword evidence="2" id="KW-0813">Transport</keyword>
<keyword evidence="14" id="KW-0732">Signal</keyword>
<evidence type="ECO:0000256" key="8">
    <source>
        <dbReference type="ARBA" id="ARBA00023170"/>
    </source>
</evidence>
<feature type="transmembrane region" description="Helical" evidence="13">
    <location>
        <begin position="779"/>
        <end position="802"/>
    </location>
</feature>
<evidence type="ECO:0000259" key="15">
    <source>
        <dbReference type="SMART" id="SM00079"/>
    </source>
</evidence>
<keyword evidence="5 13" id="KW-1133">Transmembrane helix</keyword>
<dbReference type="GO" id="GO:0015276">
    <property type="term" value="F:ligand-gated monoatomic ion channel activity"/>
    <property type="evidence" value="ECO:0007669"/>
    <property type="project" value="InterPro"/>
</dbReference>
<evidence type="ECO:0000256" key="12">
    <source>
        <dbReference type="SAM" id="MobiDB-lite"/>
    </source>
</evidence>
<proteinExistence type="predicted"/>
<sequence length="977" mass="109664">MTRVRAGIFTFTLVLSSVCLCCWSNQRVITLVSVQNEDLDTESFQEDNNVDCNLIGPFNITINFTTWTVQDWATFDVYREIRSLLRDDNQYALLEDSVMQQYMSSLEISPCTAVYVVEGSVNLPSTWCDLVGSLTQPSSPLPTIESDGNLVMSEPEPRISFCTSVAEDSSATGRESVTAGNKNRFPAGVTPLEEWWGLDTRKAQVILKVASREGWEQFLILYEERFEHQVRLLTDLASSSCVKVQVASIEGEAELLRTLLHYLETSPDFNAVLVTSVEEAQNVLQMAQSLEARIGKRISVTGMTKWLLFCQEGVLYADDWVFSSTFNNVAVLSDPQNAASIATVQNFCDDLLILSTLLYKTGHRELSIVGALHKDFSLTIFQDVFPNIKFGFNGRELIVSTNMWPPYVYSREVNGSVEYYGFCMDLAYELSRTMNFTIRWVEPPDGNWGAVDANGSWNGLVGQMQREEIDMIIAPIGVTGARENVIDFSSAFFYDDSAVILKMPDPNESKWRTYIDIFRQEVLMCIGVALLLGSVILFLLTKVERVMYGNQRKVFSSSFNGCILYLYGAMLAQGGRDLPASAAGRSFLSGWWLFCIVVAGTFSGNLIAVLTVSKDKAPFDSLKDMAGQSEYRFGTLGNSMWTELFRTSPRPEFKALHHMMEDFYKEDPDILHNDANIHLQKVKEGGYAYIADKGLFSFWLATNCDLILLKEKFFPSKYAIGLPNNSVYTKIFSDQVGKIYESGLLQVWVKQWWPKQTFCSGSLVTQARTLNLMDVQSSFYVLAVGLGLAGVVLAAESGVTILRHRLRSSMWAQDNTGTARGRLGRLLFWGCIGRDGSASRGPCDGKQTSTVERRENGCQNARRPSEFKGHNGGQFGANLGNHKASERYETHNNYGLTFKDIYYNRGYSDDSTEFQNGTDRTPNTKHTTSDFTNVSPLPHDQALINGFVNKRNKDKKSTKRKENTKESFEIEVHDNQA</sequence>
<evidence type="ECO:0000256" key="2">
    <source>
        <dbReference type="ARBA" id="ARBA00022448"/>
    </source>
</evidence>
<evidence type="ECO:0000256" key="7">
    <source>
        <dbReference type="ARBA" id="ARBA00023136"/>
    </source>
</evidence>
<evidence type="ECO:0000256" key="5">
    <source>
        <dbReference type="ARBA" id="ARBA00022989"/>
    </source>
</evidence>
<dbReference type="AlphaFoldDB" id="A0AAE1E3R9"/>
<feature type="region of interest" description="Disordered" evidence="12">
    <location>
        <begin position="838"/>
        <end position="880"/>
    </location>
</feature>
<dbReference type="PANTHER" id="PTHR42643:SF24">
    <property type="entry name" value="IONOTROPIC RECEPTOR 60A"/>
    <property type="match status" value="1"/>
</dbReference>
<dbReference type="PANTHER" id="PTHR42643">
    <property type="entry name" value="IONOTROPIC RECEPTOR 20A-RELATED"/>
    <property type="match status" value="1"/>
</dbReference>
<dbReference type="Pfam" id="PF10613">
    <property type="entry name" value="Lig_chan-Glu_bd"/>
    <property type="match status" value="1"/>
</dbReference>
<dbReference type="SMART" id="SM00918">
    <property type="entry name" value="Lig_chan-Glu_bd"/>
    <property type="match status" value="1"/>
</dbReference>
<reference evidence="17" key="1">
    <citation type="journal article" date="2023" name="G3 (Bethesda)">
        <title>A reference genome for the long-term kleptoplast-retaining sea slug Elysia crispata morphotype clarki.</title>
        <authorList>
            <person name="Eastman K.E."/>
            <person name="Pendleton A.L."/>
            <person name="Shaikh M.A."/>
            <person name="Suttiyut T."/>
            <person name="Ogas R."/>
            <person name="Tomko P."/>
            <person name="Gavelis G."/>
            <person name="Widhalm J.R."/>
            <person name="Wisecaver J.H."/>
        </authorList>
    </citation>
    <scope>NUCLEOTIDE SEQUENCE</scope>
    <source>
        <strain evidence="17">ECLA1</strain>
    </source>
</reference>
<feature type="transmembrane region" description="Helical" evidence="13">
    <location>
        <begin position="553"/>
        <end position="571"/>
    </location>
</feature>
<dbReference type="Pfam" id="PF00060">
    <property type="entry name" value="Lig_chan"/>
    <property type="match status" value="1"/>
</dbReference>
<evidence type="ECO:0000256" key="10">
    <source>
        <dbReference type="ARBA" id="ARBA00023286"/>
    </source>
</evidence>
<keyword evidence="7 13" id="KW-0472">Membrane</keyword>
<keyword evidence="6" id="KW-0406">Ion transport</keyword>
<feature type="signal peptide" evidence="14">
    <location>
        <begin position="1"/>
        <end position="21"/>
    </location>
</feature>
<accession>A0AAE1E3R9</accession>
<dbReference type="Proteomes" id="UP001283361">
    <property type="component" value="Unassembled WGS sequence"/>
</dbReference>
<dbReference type="Gene3D" id="3.40.190.10">
    <property type="entry name" value="Periplasmic binding protein-like II"/>
    <property type="match status" value="1"/>
</dbReference>
<organism evidence="17 18">
    <name type="scientific">Elysia crispata</name>
    <name type="common">lettuce slug</name>
    <dbReference type="NCBI Taxonomy" id="231223"/>
    <lineage>
        <taxon>Eukaryota</taxon>
        <taxon>Metazoa</taxon>
        <taxon>Spiralia</taxon>
        <taxon>Lophotrochozoa</taxon>
        <taxon>Mollusca</taxon>
        <taxon>Gastropoda</taxon>
        <taxon>Heterobranchia</taxon>
        <taxon>Euthyneura</taxon>
        <taxon>Panpulmonata</taxon>
        <taxon>Sacoglossa</taxon>
        <taxon>Placobranchoidea</taxon>
        <taxon>Plakobranchidae</taxon>
        <taxon>Elysia</taxon>
    </lineage>
</organism>
<dbReference type="GO" id="GO:0050906">
    <property type="term" value="P:detection of stimulus involved in sensory perception"/>
    <property type="evidence" value="ECO:0007669"/>
    <property type="project" value="UniProtKB-ARBA"/>
</dbReference>